<evidence type="ECO:0000313" key="3">
    <source>
        <dbReference type="Proteomes" id="UP001140560"/>
    </source>
</evidence>
<evidence type="ECO:0000313" key="2">
    <source>
        <dbReference type="EMBL" id="KAJ4367278.1"/>
    </source>
</evidence>
<feature type="region of interest" description="Disordered" evidence="1">
    <location>
        <begin position="28"/>
        <end position="100"/>
    </location>
</feature>
<dbReference type="AlphaFoldDB" id="A0A9W8Y506"/>
<sequence>MGSAGSSTSSLLVRWLASSKVAERKWLLKEKESEDPNDDQDDFDHAKREAEDLMGTDISRESDLETLREIDTDGSSSGSSSPSASASSSSDADNSNDQGRTEILPHQKHFTSCIYEAQLSPDGTCVFTHDERRKFSVYHIANDILAATETRPLKPYAEFTSVASPIWAFAAHPHFNAQDSSSSYVLISRRNAYITLHNALWDMSRNYDQEEAQALKSGPVDIFTPVTSYKLVDHQTEAVTAPLSLAYSHDGAFFYAGKQNGIAIFDVEHTYDPIQTIATIPSRRNKLKGGGCGFKGFITALALPPPNTSFSRGLLAAGSRTRHMGLYDAISGEVVTDFLLPGTQSGVNKHIDDMQGIMGDGVHNLKWSPCGKYLYVAERFTDVLQIYDVRNFSLALGYCKSRKAFTKAKLGFDIWHSPYDTEATSHDIWAGGTDGNIRVWKDPHTKEGAIEPDEELAFDNEDKLPIVSTLVHPSGSLAVAARGHLEVIDCVGDVEGDGLVSGGIERGGGLKPRYRERGSLDILGLG</sequence>
<dbReference type="InterPro" id="IPR036322">
    <property type="entry name" value="WD40_repeat_dom_sf"/>
</dbReference>
<evidence type="ECO:0008006" key="4">
    <source>
        <dbReference type="Google" id="ProtNLM"/>
    </source>
</evidence>
<dbReference type="PANTHER" id="PTHR13211:SF0">
    <property type="entry name" value="TELOMERASE CAJAL BODY PROTEIN 1"/>
    <property type="match status" value="1"/>
</dbReference>
<dbReference type="OrthoDB" id="239865at2759"/>
<accession>A0A9W8Y506</accession>
<reference evidence="2" key="1">
    <citation type="submission" date="2022-10" db="EMBL/GenBank/DDBJ databases">
        <title>Tapping the CABI collections for fungal endophytes: first genome assemblies for Collariella, Neodidymelliopsis, Ascochyta clinopodiicola, Didymella pomorum, Didymosphaeria variabile, Neocosmospora piperis and Neocucurbitaria cava.</title>
        <authorList>
            <person name="Hill R."/>
        </authorList>
    </citation>
    <scope>NUCLEOTIDE SEQUENCE</scope>
    <source>
        <strain evidence="2">IMI 356814</strain>
    </source>
</reference>
<feature type="compositionally biased region" description="Basic and acidic residues" evidence="1">
    <location>
        <begin position="58"/>
        <end position="71"/>
    </location>
</feature>
<dbReference type="Gene3D" id="2.130.10.10">
    <property type="entry name" value="YVTN repeat-like/Quinoprotein amine dehydrogenase"/>
    <property type="match status" value="1"/>
</dbReference>
<dbReference type="InterPro" id="IPR051150">
    <property type="entry name" value="SWT21/TCAB1_mRNA_Telomere"/>
</dbReference>
<proteinExistence type="predicted"/>
<keyword evidence="3" id="KW-1185">Reference proteome</keyword>
<feature type="compositionally biased region" description="Low complexity" evidence="1">
    <location>
        <begin position="73"/>
        <end position="97"/>
    </location>
</feature>
<name>A0A9W8Y506_9PLEO</name>
<dbReference type="Proteomes" id="UP001140560">
    <property type="component" value="Unassembled WGS sequence"/>
</dbReference>
<dbReference type="PANTHER" id="PTHR13211">
    <property type="entry name" value="TELOMERASE CAJAL BODY PROTEIN 1"/>
    <property type="match status" value="1"/>
</dbReference>
<gene>
    <name evidence="2" type="ORF">N0V83_006859</name>
</gene>
<organism evidence="2 3">
    <name type="scientific">Neocucurbitaria cava</name>
    <dbReference type="NCBI Taxonomy" id="798079"/>
    <lineage>
        <taxon>Eukaryota</taxon>
        <taxon>Fungi</taxon>
        <taxon>Dikarya</taxon>
        <taxon>Ascomycota</taxon>
        <taxon>Pezizomycotina</taxon>
        <taxon>Dothideomycetes</taxon>
        <taxon>Pleosporomycetidae</taxon>
        <taxon>Pleosporales</taxon>
        <taxon>Pleosporineae</taxon>
        <taxon>Cucurbitariaceae</taxon>
        <taxon>Neocucurbitaria</taxon>
    </lineage>
</organism>
<evidence type="ECO:0000256" key="1">
    <source>
        <dbReference type="SAM" id="MobiDB-lite"/>
    </source>
</evidence>
<dbReference type="EMBL" id="JAPEUY010000012">
    <property type="protein sequence ID" value="KAJ4367278.1"/>
    <property type="molecule type" value="Genomic_DNA"/>
</dbReference>
<comment type="caution">
    <text evidence="2">The sequence shown here is derived from an EMBL/GenBank/DDBJ whole genome shotgun (WGS) entry which is preliminary data.</text>
</comment>
<dbReference type="InterPro" id="IPR015943">
    <property type="entry name" value="WD40/YVTN_repeat-like_dom_sf"/>
</dbReference>
<dbReference type="SUPFAM" id="SSF50978">
    <property type="entry name" value="WD40 repeat-like"/>
    <property type="match status" value="1"/>
</dbReference>
<protein>
    <recommendedName>
        <fullName evidence="4">WD40 repeat-like protein</fullName>
    </recommendedName>
</protein>